<dbReference type="Proteomes" id="UP000814140">
    <property type="component" value="Unassembled WGS sequence"/>
</dbReference>
<organism evidence="1 2">
    <name type="scientific">Artomyces pyxidatus</name>
    <dbReference type="NCBI Taxonomy" id="48021"/>
    <lineage>
        <taxon>Eukaryota</taxon>
        <taxon>Fungi</taxon>
        <taxon>Dikarya</taxon>
        <taxon>Basidiomycota</taxon>
        <taxon>Agaricomycotina</taxon>
        <taxon>Agaricomycetes</taxon>
        <taxon>Russulales</taxon>
        <taxon>Auriscalpiaceae</taxon>
        <taxon>Artomyces</taxon>
    </lineage>
</organism>
<reference evidence="1" key="1">
    <citation type="submission" date="2021-03" db="EMBL/GenBank/DDBJ databases">
        <authorList>
            <consortium name="DOE Joint Genome Institute"/>
            <person name="Ahrendt S."/>
            <person name="Looney B.P."/>
            <person name="Miyauchi S."/>
            <person name="Morin E."/>
            <person name="Drula E."/>
            <person name="Courty P.E."/>
            <person name="Chicoki N."/>
            <person name="Fauchery L."/>
            <person name="Kohler A."/>
            <person name="Kuo A."/>
            <person name="Labutti K."/>
            <person name="Pangilinan J."/>
            <person name="Lipzen A."/>
            <person name="Riley R."/>
            <person name="Andreopoulos W."/>
            <person name="He G."/>
            <person name="Johnson J."/>
            <person name="Barry K.W."/>
            <person name="Grigoriev I.V."/>
            <person name="Nagy L."/>
            <person name="Hibbett D."/>
            <person name="Henrissat B."/>
            <person name="Matheny P.B."/>
            <person name="Labbe J."/>
            <person name="Martin F."/>
        </authorList>
    </citation>
    <scope>NUCLEOTIDE SEQUENCE</scope>
    <source>
        <strain evidence="1">HHB10654</strain>
    </source>
</reference>
<sequence length="350" mass="38555">MATLRQRTGKDTQNVEPEGATVKDTGPENLANFFDAETCTRKGLCPVSKLRHQGEMLESHSLYFEQHGSGPEKIVFIMGLNSSSFAWVPQVRHFGRSPDHSVLVFDNRGVGYSGTPRGPYSTSGMAQDVVVLLDYVGWTEERSLHLVGISLGGMIAQELASLIPERFISLTLAVTTAGGKPWSNLPPWHGLVSLTKLLFVTDPEKKVPIVLNMVYNQPWLDSVSATDPDGRTNREVQAEGYRKRIAATPPQKPIGALSQMWAGLMHHVQPSRLRRISAAIPKVLIVSGDDDHLVRPSESRYLKNHMPEAELEVWEGAGHALNGQYAARFNELLVRVFAEGRAKLAEQGSS</sequence>
<comment type="caution">
    <text evidence="1">The sequence shown here is derived from an EMBL/GenBank/DDBJ whole genome shotgun (WGS) entry which is preliminary data.</text>
</comment>
<protein>
    <submittedName>
        <fullName evidence="1">Alpha beta-hydrolase</fullName>
    </submittedName>
</protein>
<reference evidence="1" key="2">
    <citation type="journal article" date="2022" name="New Phytol.">
        <title>Evolutionary transition to the ectomycorrhizal habit in the genomes of a hyperdiverse lineage of mushroom-forming fungi.</title>
        <authorList>
            <person name="Looney B."/>
            <person name="Miyauchi S."/>
            <person name="Morin E."/>
            <person name="Drula E."/>
            <person name="Courty P.E."/>
            <person name="Kohler A."/>
            <person name="Kuo A."/>
            <person name="LaButti K."/>
            <person name="Pangilinan J."/>
            <person name="Lipzen A."/>
            <person name="Riley R."/>
            <person name="Andreopoulos W."/>
            <person name="He G."/>
            <person name="Johnson J."/>
            <person name="Nolan M."/>
            <person name="Tritt A."/>
            <person name="Barry K.W."/>
            <person name="Grigoriev I.V."/>
            <person name="Nagy L.G."/>
            <person name="Hibbett D."/>
            <person name="Henrissat B."/>
            <person name="Matheny P.B."/>
            <person name="Labbe J."/>
            <person name="Martin F.M."/>
        </authorList>
    </citation>
    <scope>NUCLEOTIDE SEQUENCE</scope>
    <source>
        <strain evidence="1">HHB10654</strain>
    </source>
</reference>
<keyword evidence="2" id="KW-1185">Reference proteome</keyword>
<dbReference type="EMBL" id="MU277268">
    <property type="protein sequence ID" value="KAI0056226.1"/>
    <property type="molecule type" value="Genomic_DNA"/>
</dbReference>
<gene>
    <name evidence="1" type="ORF">BV25DRAFT_1832451</name>
</gene>
<evidence type="ECO:0000313" key="2">
    <source>
        <dbReference type="Proteomes" id="UP000814140"/>
    </source>
</evidence>
<accession>A0ACB8SKJ5</accession>
<evidence type="ECO:0000313" key="1">
    <source>
        <dbReference type="EMBL" id="KAI0056226.1"/>
    </source>
</evidence>
<name>A0ACB8SKJ5_9AGAM</name>
<proteinExistence type="predicted"/>